<dbReference type="Pfam" id="PF01116">
    <property type="entry name" value="F_bP_aldolase"/>
    <property type="match status" value="1"/>
</dbReference>
<dbReference type="GO" id="GO:0005975">
    <property type="term" value="P:carbohydrate metabolic process"/>
    <property type="evidence" value="ECO:0007669"/>
    <property type="project" value="InterPro"/>
</dbReference>
<dbReference type="InterPro" id="IPR013785">
    <property type="entry name" value="Aldolase_TIM"/>
</dbReference>
<evidence type="ECO:0000313" key="1">
    <source>
        <dbReference type="EMBL" id="MBD4339925.1"/>
    </source>
</evidence>
<comment type="caution">
    <text evidence="1">The sequence shown here is derived from an EMBL/GenBank/DDBJ whole genome shotgun (WGS) entry which is preliminary data.</text>
</comment>
<gene>
    <name evidence="1" type="ORF">GUH15_28535</name>
</gene>
<dbReference type="Gene3D" id="3.20.20.70">
    <property type="entry name" value="Aldolase class I"/>
    <property type="match status" value="1"/>
</dbReference>
<feature type="non-terminal residue" evidence="1">
    <location>
        <position position="77"/>
    </location>
</feature>
<dbReference type="GO" id="GO:0008270">
    <property type="term" value="F:zinc ion binding"/>
    <property type="evidence" value="ECO:0007669"/>
    <property type="project" value="InterPro"/>
</dbReference>
<organism evidence="1 2">
    <name type="scientific">Xanthomonas citri pv. citri</name>
    <dbReference type="NCBI Taxonomy" id="611301"/>
    <lineage>
        <taxon>Bacteria</taxon>
        <taxon>Pseudomonadati</taxon>
        <taxon>Pseudomonadota</taxon>
        <taxon>Gammaproteobacteria</taxon>
        <taxon>Lysobacterales</taxon>
        <taxon>Lysobacteraceae</taxon>
        <taxon>Xanthomonas</taxon>
    </lineage>
</organism>
<dbReference type="SUPFAM" id="SSF51569">
    <property type="entry name" value="Aldolase"/>
    <property type="match status" value="1"/>
</dbReference>
<dbReference type="Proteomes" id="UP000653002">
    <property type="component" value="Unassembled WGS sequence"/>
</dbReference>
<dbReference type="AlphaFoldDB" id="A0A8I0L5C3"/>
<protein>
    <submittedName>
        <fullName evidence="1">Class II fructose-bisphosphate aldolase</fullName>
    </submittedName>
</protein>
<feature type="non-terminal residue" evidence="1">
    <location>
        <position position="1"/>
    </location>
</feature>
<reference evidence="1" key="1">
    <citation type="submission" date="2020-01" db="EMBL/GenBank/DDBJ databases">
        <authorList>
            <person name="Richard D."/>
        </authorList>
    </citation>
    <scope>NUCLEOTIDE SEQUENCE</scope>
    <source>
        <strain evidence="1">JP541</strain>
    </source>
</reference>
<name>A0A8I0L5C3_XANCI</name>
<dbReference type="GO" id="GO:0016832">
    <property type="term" value="F:aldehyde-lyase activity"/>
    <property type="evidence" value="ECO:0007669"/>
    <property type="project" value="InterPro"/>
</dbReference>
<accession>A0A8I0L5C3</accession>
<proteinExistence type="predicted"/>
<dbReference type="EMBL" id="JAABFR010002471">
    <property type="protein sequence ID" value="MBD4339925.1"/>
    <property type="molecule type" value="Genomic_DNA"/>
</dbReference>
<dbReference type="InterPro" id="IPR000771">
    <property type="entry name" value="FBA_II"/>
</dbReference>
<evidence type="ECO:0000313" key="2">
    <source>
        <dbReference type="Proteomes" id="UP000653002"/>
    </source>
</evidence>
<sequence>LVLHGGTGIPAEDVRKAIKNGINKVNVGTIIKYTYLSSVFETLKRVGPTIHTIDLMLPAVEAIKEEVKRWIAVCMSD</sequence>